<accession>A0A317ECX4</accession>
<dbReference type="OrthoDB" id="8397538at2"/>
<protein>
    <submittedName>
        <fullName evidence="2">Uncharacterized protein</fullName>
    </submittedName>
</protein>
<reference evidence="3" key="1">
    <citation type="submission" date="2018-05" db="EMBL/GenBank/DDBJ databases">
        <title>Zavarzinia sp. HR-AS.</title>
        <authorList>
            <person name="Lee Y."/>
            <person name="Jeon C.O."/>
        </authorList>
    </citation>
    <scope>NUCLEOTIDE SEQUENCE [LARGE SCALE GENOMIC DNA]</scope>
    <source>
        <strain evidence="3">DSM 1231</strain>
    </source>
</reference>
<organism evidence="2 3">
    <name type="scientific">Zavarzinia compransoris</name>
    <dbReference type="NCBI Taxonomy" id="1264899"/>
    <lineage>
        <taxon>Bacteria</taxon>
        <taxon>Pseudomonadati</taxon>
        <taxon>Pseudomonadota</taxon>
        <taxon>Alphaproteobacteria</taxon>
        <taxon>Rhodospirillales</taxon>
        <taxon>Zavarziniaceae</taxon>
        <taxon>Zavarzinia</taxon>
    </lineage>
</organism>
<name>A0A317ECX4_9PROT</name>
<feature type="chain" id="PRO_5016400091" evidence="1">
    <location>
        <begin position="25"/>
        <end position="85"/>
    </location>
</feature>
<keyword evidence="3" id="KW-1185">Reference proteome</keyword>
<evidence type="ECO:0000313" key="3">
    <source>
        <dbReference type="Proteomes" id="UP000246077"/>
    </source>
</evidence>
<feature type="signal peptide" evidence="1">
    <location>
        <begin position="1"/>
        <end position="24"/>
    </location>
</feature>
<dbReference type="EMBL" id="QGLF01000001">
    <property type="protein sequence ID" value="PWR23065.1"/>
    <property type="molecule type" value="Genomic_DNA"/>
</dbReference>
<dbReference type="AlphaFoldDB" id="A0A317ECX4"/>
<comment type="caution">
    <text evidence="2">The sequence shown here is derived from an EMBL/GenBank/DDBJ whole genome shotgun (WGS) entry which is preliminary data.</text>
</comment>
<dbReference type="Proteomes" id="UP000246077">
    <property type="component" value="Unassembled WGS sequence"/>
</dbReference>
<dbReference type="RefSeq" id="WP_109919100.1">
    <property type="nucleotide sequence ID" value="NZ_QGLF01000001.1"/>
</dbReference>
<evidence type="ECO:0000256" key="1">
    <source>
        <dbReference type="SAM" id="SignalP"/>
    </source>
</evidence>
<sequence length="85" mass="8902">MRKIVLAALLGTGMAVAAMPLAYAASVPCEEVLKELRAAEAAGTVSDANKASYESLKAKGIERCNADDDKRADDFFAQAKALLGK</sequence>
<evidence type="ECO:0000313" key="2">
    <source>
        <dbReference type="EMBL" id="PWR23065.1"/>
    </source>
</evidence>
<keyword evidence="1" id="KW-0732">Signal</keyword>
<gene>
    <name evidence="2" type="ORF">DKG75_00365</name>
</gene>
<proteinExistence type="predicted"/>